<dbReference type="InterPro" id="IPR005225">
    <property type="entry name" value="Small_GTP-bd"/>
</dbReference>
<dbReference type="EMBL" id="CACRTR010000012">
    <property type="protein sequence ID" value="VYU47623.1"/>
    <property type="molecule type" value="Genomic_DNA"/>
</dbReference>
<dbReference type="InterPro" id="IPR053905">
    <property type="entry name" value="EF-G-like_DII"/>
</dbReference>
<dbReference type="InterPro" id="IPR027417">
    <property type="entry name" value="P-loop_NTPase"/>
</dbReference>
<evidence type="ECO:0000256" key="5">
    <source>
        <dbReference type="NCBIfam" id="TIGR00484"/>
    </source>
</evidence>
<accession>A0A6N3F6N6</accession>
<dbReference type="PANTHER" id="PTHR43261">
    <property type="entry name" value="TRANSLATION ELONGATION FACTOR G-RELATED"/>
    <property type="match status" value="1"/>
</dbReference>
<dbReference type="FunFam" id="3.30.230.10:FF:000003">
    <property type="entry name" value="Elongation factor G"/>
    <property type="match status" value="1"/>
</dbReference>
<dbReference type="NCBIfam" id="TIGR00484">
    <property type="entry name" value="EF-G"/>
    <property type="match status" value="1"/>
</dbReference>
<feature type="domain" description="Tr-type G" evidence="6">
    <location>
        <begin position="7"/>
        <end position="278"/>
    </location>
</feature>
<dbReference type="CDD" id="cd16262">
    <property type="entry name" value="EFG_III"/>
    <property type="match status" value="1"/>
</dbReference>
<dbReference type="InterPro" id="IPR000640">
    <property type="entry name" value="EFG_V-like"/>
</dbReference>
<dbReference type="InterPro" id="IPR047872">
    <property type="entry name" value="EFG_IV"/>
</dbReference>
<dbReference type="Gene3D" id="3.30.230.10">
    <property type="match status" value="1"/>
</dbReference>
<gene>
    <name evidence="7" type="primary">fusA_1</name>
    <name evidence="7" type="ORF">ELLFYP34_00285</name>
</gene>
<dbReference type="FunFam" id="3.30.70.240:FF:000001">
    <property type="entry name" value="Elongation factor G"/>
    <property type="match status" value="1"/>
</dbReference>
<dbReference type="Pfam" id="PF00009">
    <property type="entry name" value="GTP_EFTU"/>
    <property type="match status" value="1"/>
</dbReference>
<dbReference type="AlphaFoldDB" id="A0A6N3F6N6"/>
<evidence type="ECO:0000256" key="1">
    <source>
        <dbReference type="ARBA" id="ARBA00005870"/>
    </source>
</evidence>
<dbReference type="GO" id="GO:0032790">
    <property type="term" value="P:ribosome disassembly"/>
    <property type="evidence" value="ECO:0007669"/>
    <property type="project" value="TreeGrafter"/>
</dbReference>
<dbReference type="PRINTS" id="PR00315">
    <property type="entry name" value="ELONGATNFCT"/>
</dbReference>
<dbReference type="NCBIfam" id="TIGR00231">
    <property type="entry name" value="small_GTP"/>
    <property type="match status" value="1"/>
</dbReference>
<evidence type="ECO:0000313" key="7">
    <source>
        <dbReference type="EMBL" id="VYU47623.1"/>
    </source>
</evidence>
<organism evidence="7">
    <name type="scientific">Eubacterium limosum</name>
    <dbReference type="NCBI Taxonomy" id="1736"/>
    <lineage>
        <taxon>Bacteria</taxon>
        <taxon>Bacillati</taxon>
        <taxon>Bacillota</taxon>
        <taxon>Clostridia</taxon>
        <taxon>Eubacteriales</taxon>
        <taxon>Eubacteriaceae</taxon>
        <taxon>Eubacterium</taxon>
    </lineage>
</organism>
<dbReference type="Gene3D" id="2.40.30.10">
    <property type="entry name" value="Translation factors"/>
    <property type="match status" value="1"/>
</dbReference>
<dbReference type="InterPro" id="IPR020568">
    <property type="entry name" value="Ribosomal_Su5_D2-typ_SF"/>
</dbReference>
<dbReference type="CDD" id="cd04088">
    <property type="entry name" value="EFG_mtEFG_II"/>
    <property type="match status" value="1"/>
</dbReference>
<dbReference type="CDD" id="cd03713">
    <property type="entry name" value="EFG_mtEFG_C"/>
    <property type="match status" value="1"/>
</dbReference>
<dbReference type="InterPro" id="IPR041095">
    <property type="entry name" value="EFG_II"/>
</dbReference>
<sequence length="694" mass="76305">MKTYPTKNIRNILLLGHGGSGKTTLTEAMAFNAGAIDRMGRVDEGNTLSDFDPEEKRRMFSISSSIIPVEYGGHKINIIDVPGYFDFIGDAYAALRVADAVVIVVDALAGVQVGTEKAIELLSKVDVPAFIVVNKMDRENATFAKVMDNLKEAFGNKVIPFELPMGEGEDMRGVVNIVDMTGSQRKDNRCFDVEVPEDMKEELEPFREMIMESVAQTSEELMEKYFDGEELTEDEIHHGIRTGVLDGDLIPVLCTSAVQNIGVETLENMIIAYLPSPKDAKPVMGKDPRDGKEVERACGASESFSALVFKTIVDPFVGKLSIFKVMSGVLEATTEVYNATKEAKEKTNHIYVLRGNKQIEIEALLAGDIGAFSKLGVTVTGDTLCDPKDPIVYDKIEFPKPVISMAIEPKTKADIDKLSTGLHRLIEEDPTMSFNRNNETKQTLLSGLGEMHLEVISNKLQQKFGVGVNLEPMKVPYRETIRKSASAQGRHKKQSGGSGQFGDVWVTFEPGDTPNDDFVFIDKVVGGAVPRNFIPAVEKGLQDCMVEGVLAGYPVTGVKATLYDGSYHAVDSDEMSFKMAATLAYRKGMKEASPVLLEPIYKLTITVPEEYMGDIMGDLNKKRGRIMGMEPIDGGKQVITAEAPLAELFKYATELRSMTQARGEFEMEYVRYEEAPATISEKVVAEALAAKEKK</sequence>
<dbReference type="InterPro" id="IPR009000">
    <property type="entry name" value="Transl_B-barrel_sf"/>
</dbReference>
<dbReference type="InterPro" id="IPR005517">
    <property type="entry name" value="Transl_elong_EFG/EF2_IV"/>
</dbReference>
<dbReference type="NCBIfam" id="NF009381">
    <property type="entry name" value="PRK12740.1-5"/>
    <property type="match status" value="1"/>
</dbReference>
<dbReference type="Pfam" id="PF00679">
    <property type="entry name" value="EFG_C"/>
    <property type="match status" value="1"/>
</dbReference>
<dbReference type="CDD" id="cd04170">
    <property type="entry name" value="EF-G_bact"/>
    <property type="match status" value="1"/>
</dbReference>
<evidence type="ECO:0000256" key="2">
    <source>
        <dbReference type="ARBA" id="ARBA00017872"/>
    </source>
</evidence>
<dbReference type="Pfam" id="PF14492">
    <property type="entry name" value="EFG_III"/>
    <property type="match status" value="1"/>
</dbReference>
<evidence type="ECO:0000256" key="3">
    <source>
        <dbReference type="ARBA" id="ARBA00022741"/>
    </source>
</evidence>
<dbReference type="Pfam" id="PF22042">
    <property type="entry name" value="EF-G_D2"/>
    <property type="match status" value="1"/>
</dbReference>
<dbReference type="SUPFAM" id="SSF50447">
    <property type="entry name" value="Translation proteins"/>
    <property type="match status" value="1"/>
</dbReference>
<dbReference type="Gene3D" id="3.30.70.240">
    <property type="match status" value="1"/>
</dbReference>
<dbReference type="SUPFAM" id="SSF52540">
    <property type="entry name" value="P-loop containing nucleoside triphosphate hydrolases"/>
    <property type="match status" value="1"/>
</dbReference>
<dbReference type="GO" id="GO:0003746">
    <property type="term" value="F:translation elongation factor activity"/>
    <property type="evidence" value="ECO:0007669"/>
    <property type="project" value="UniProtKB-UniRule"/>
</dbReference>
<dbReference type="NCBIfam" id="NF009379">
    <property type="entry name" value="PRK12740.1-3"/>
    <property type="match status" value="1"/>
</dbReference>
<protein>
    <recommendedName>
        <fullName evidence="2 5">Elongation factor G</fullName>
    </recommendedName>
</protein>
<comment type="similarity">
    <text evidence="1">Belongs to the TRAFAC class translation factor GTPase superfamily. Classic translation factor GTPase family. EF-G/EF-2 subfamily.</text>
</comment>
<keyword evidence="4" id="KW-0342">GTP-binding</keyword>
<dbReference type="InterPro" id="IPR014721">
    <property type="entry name" value="Ribsml_uS5_D2-typ_fold_subgr"/>
</dbReference>
<dbReference type="Pfam" id="PF03764">
    <property type="entry name" value="EFG_IV"/>
    <property type="match status" value="1"/>
</dbReference>
<proteinExistence type="inferred from homology"/>
<evidence type="ECO:0000256" key="4">
    <source>
        <dbReference type="ARBA" id="ARBA00023134"/>
    </source>
</evidence>
<dbReference type="SUPFAM" id="SSF54211">
    <property type="entry name" value="Ribosomal protein S5 domain 2-like"/>
    <property type="match status" value="1"/>
</dbReference>
<keyword evidence="7" id="KW-0251">Elongation factor</keyword>
<dbReference type="CDD" id="cd01434">
    <property type="entry name" value="EFG_mtEFG1_IV"/>
    <property type="match status" value="1"/>
</dbReference>
<dbReference type="InterPro" id="IPR000795">
    <property type="entry name" value="T_Tr_GTP-bd_dom"/>
</dbReference>
<dbReference type="InterPro" id="IPR035649">
    <property type="entry name" value="EFG_V"/>
</dbReference>
<dbReference type="PANTHER" id="PTHR43261:SF6">
    <property type="entry name" value="ELONGATION FACTOR G-LIKE PROTEIN"/>
    <property type="match status" value="1"/>
</dbReference>
<reference evidence="7" key="1">
    <citation type="submission" date="2019-11" db="EMBL/GenBank/DDBJ databases">
        <authorList>
            <person name="Feng L."/>
        </authorList>
    </citation>
    <scope>NUCLEOTIDE SEQUENCE</scope>
    <source>
        <strain evidence="7">ElimosumLFYP34</strain>
    </source>
</reference>
<name>A0A6N3F6N6_EUBLI</name>
<dbReference type="InterPro" id="IPR009022">
    <property type="entry name" value="EFG_III"/>
</dbReference>
<dbReference type="SUPFAM" id="SSF54980">
    <property type="entry name" value="EF-G C-terminal domain-like"/>
    <property type="match status" value="2"/>
</dbReference>
<dbReference type="GO" id="GO:0003924">
    <property type="term" value="F:GTPase activity"/>
    <property type="evidence" value="ECO:0007669"/>
    <property type="project" value="InterPro"/>
</dbReference>
<dbReference type="Gene3D" id="3.40.50.300">
    <property type="entry name" value="P-loop containing nucleotide triphosphate hydrolases"/>
    <property type="match status" value="1"/>
</dbReference>
<dbReference type="Gene3D" id="3.30.70.870">
    <property type="entry name" value="Elongation Factor G (Translational Gtpase), domain 3"/>
    <property type="match status" value="1"/>
</dbReference>
<dbReference type="GO" id="GO:0005525">
    <property type="term" value="F:GTP binding"/>
    <property type="evidence" value="ECO:0007669"/>
    <property type="project" value="UniProtKB-UniRule"/>
</dbReference>
<dbReference type="NCBIfam" id="NF009891">
    <property type="entry name" value="PRK13351.1-1"/>
    <property type="match status" value="1"/>
</dbReference>
<keyword evidence="3" id="KW-0547">Nucleotide-binding</keyword>
<dbReference type="InterPro" id="IPR004540">
    <property type="entry name" value="Transl_elong_EFG/EF2"/>
</dbReference>
<dbReference type="SMART" id="SM00838">
    <property type="entry name" value="EFG_C"/>
    <property type="match status" value="1"/>
</dbReference>
<dbReference type="PROSITE" id="PS51722">
    <property type="entry name" value="G_TR_2"/>
    <property type="match status" value="1"/>
</dbReference>
<dbReference type="InterPro" id="IPR035647">
    <property type="entry name" value="EFG_III/V"/>
</dbReference>
<dbReference type="SMART" id="SM00889">
    <property type="entry name" value="EFG_IV"/>
    <property type="match status" value="1"/>
</dbReference>
<keyword evidence="7" id="KW-0648">Protein biosynthesis</keyword>
<evidence type="ECO:0000259" key="6">
    <source>
        <dbReference type="PROSITE" id="PS51722"/>
    </source>
</evidence>